<keyword evidence="3" id="KW-0547">Nucleotide-binding</keyword>
<dbReference type="Gene3D" id="3.40.50.300">
    <property type="entry name" value="P-loop containing nucleotide triphosphate hydrolases"/>
    <property type="match status" value="1"/>
</dbReference>
<dbReference type="CDD" id="cd03268">
    <property type="entry name" value="ABC_BcrA_bacitracin_resist"/>
    <property type="match status" value="1"/>
</dbReference>
<evidence type="ECO:0000313" key="6">
    <source>
        <dbReference type="EMBL" id="SDU79077.1"/>
    </source>
</evidence>
<dbReference type="SUPFAM" id="SSF52540">
    <property type="entry name" value="P-loop containing nucleoside triphosphate hydrolases"/>
    <property type="match status" value="1"/>
</dbReference>
<dbReference type="OrthoDB" id="9804819at2"/>
<evidence type="ECO:0000256" key="1">
    <source>
        <dbReference type="ARBA" id="ARBA00005417"/>
    </source>
</evidence>
<dbReference type="InterPro" id="IPR003439">
    <property type="entry name" value="ABC_transporter-like_ATP-bd"/>
</dbReference>
<evidence type="ECO:0000256" key="2">
    <source>
        <dbReference type="ARBA" id="ARBA00022448"/>
    </source>
</evidence>
<proteinExistence type="inferred from homology"/>
<protein>
    <submittedName>
        <fullName evidence="6">ABC-2 type transport system ATP-binding protein</fullName>
    </submittedName>
</protein>
<dbReference type="InterPro" id="IPR003593">
    <property type="entry name" value="AAA+_ATPase"/>
</dbReference>
<keyword evidence="7" id="KW-1185">Reference proteome</keyword>
<dbReference type="STRING" id="131112.SAMN04489737_0730"/>
<sequence length="313" mass="33223">MINIEHLSKSYGNVQAVRDLSFSVRQGAVTGFLGPNGSGKSTTLRCMLGLDNPTTGGATIDGHSYASNPAPITKVGALLDGKAFNPKISARRHLNIVAATHGISSSQVDHVLQVAGIASVAKKKIGGFSLGMNQRLGIATALLGDPEYLIFDEPVNGLDPDGVKWVRNLMRNLAAEGRTVLVSSHLMAEMALTADDVVIIGRGKLLDSGPMEKFTHASAHTTVNIASPDADALHRVLANAGVTFDFSPATDTHPSGLFVTSDMERGEVGHLLHQHNIEIHELSETHSSLEDVFMELTDSTLDYRMGINQGGAQ</sequence>
<dbReference type="AlphaFoldDB" id="A0A1H2LDI8"/>
<keyword evidence="4 6" id="KW-0067">ATP-binding</keyword>
<reference evidence="7" key="1">
    <citation type="submission" date="2016-10" db="EMBL/GenBank/DDBJ databases">
        <authorList>
            <person name="Varghese N."/>
            <person name="Submissions S."/>
        </authorList>
    </citation>
    <scope>NUCLEOTIDE SEQUENCE [LARGE SCALE GENOMIC DNA]</scope>
    <source>
        <strain evidence="7">DSM 10002</strain>
    </source>
</reference>
<name>A0A1H2LDI8_9ACTO</name>
<dbReference type="PANTHER" id="PTHR43335">
    <property type="entry name" value="ABC TRANSPORTER, ATP-BINDING PROTEIN"/>
    <property type="match status" value="1"/>
</dbReference>
<dbReference type="Proteomes" id="UP000214355">
    <property type="component" value="Chromosome I"/>
</dbReference>
<gene>
    <name evidence="6" type="ORF">SAMN04489737_0730</name>
</gene>
<evidence type="ECO:0000256" key="3">
    <source>
        <dbReference type="ARBA" id="ARBA00022741"/>
    </source>
</evidence>
<keyword evidence="2" id="KW-0813">Transport</keyword>
<evidence type="ECO:0000256" key="4">
    <source>
        <dbReference type="ARBA" id="ARBA00022840"/>
    </source>
</evidence>
<feature type="domain" description="ABC transporter" evidence="5">
    <location>
        <begin position="2"/>
        <end position="227"/>
    </location>
</feature>
<organism evidence="6 7">
    <name type="scientific">Arcanobacterium phocae</name>
    <dbReference type="NCBI Taxonomy" id="131112"/>
    <lineage>
        <taxon>Bacteria</taxon>
        <taxon>Bacillati</taxon>
        <taxon>Actinomycetota</taxon>
        <taxon>Actinomycetes</taxon>
        <taxon>Actinomycetales</taxon>
        <taxon>Actinomycetaceae</taxon>
        <taxon>Arcanobacterium</taxon>
    </lineage>
</organism>
<dbReference type="PROSITE" id="PS50893">
    <property type="entry name" value="ABC_TRANSPORTER_2"/>
    <property type="match status" value="1"/>
</dbReference>
<dbReference type="PANTHER" id="PTHR43335:SF4">
    <property type="entry name" value="ABC TRANSPORTER, ATP-BINDING PROTEIN"/>
    <property type="match status" value="1"/>
</dbReference>
<dbReference type="Pfam" id="PF00005">
    <property type="entry name" value="ABC_tran"/>
    <property type="match status" value="1"/>
</dbReference>
<accession>A0A1H2LDI8</accession>
<dbReference type="GO" id="GO:0016887">
    <property type="term" value="F:ATP hydrolysis activity"/>
    <property type="evidence" value="ECO:0007669"/>
    <property type="project" value="InterPro"/>
</dbReference>
<dbReference type="InterPro" id="IPR027417">
    <property type="entry name" value="P-loop_NTPase"/>
</dbReference>
<evidence type="ECO:0000259" key="5">
    <source>
        <dbReference type="PROSITE" id="PS50893"/>
    </source>
</evidence>
<dbReference type="GO" id="GO:0005524">
    <property type="term" value="F:ATP binding"/>
    <property type="evidence" value="ECO:0007669"/>
    <property type="project" value="UniProtKB-KW"/>
</dbReference>
<comment type="similarity">
    <text evidence="1">Belongs to the ABC transporter superfamily.</text>
</comment>
<evidence type="ECO:0000313" key="7">
    <source>
        <dbReference type="Proteomes" id="UP000214355"/>
    </source>
</evidence>
<dbReference type="RefSeq" id="WP_091280020.1">
    <property type="nucleotide sequence ID" value="NZ_LT629804.1"/>
</dbReference>
<dbReference type="EMBL" id="LT629804">
    <property type="protein sequence ID" value="SDU79077.1"/>
    <property type="molecule type" value="Genomic_DNA"/>
</dbReference>
<dbReference type="SMART" id="SM00382">
    <property type="entry name" value="AAA"/>
    <property type="match status" value="1"/>
</dbReference>
<dbReference type="GeneID" id="65344472"/>